<keyword evidence="3" id="KW-1185">Reference proteome</keyword>
<dbReference type="STRING" id="1079859.SAMN04515674_1027"/>
<feature type="signal peptide" evidence="1">
    <location>
        <begin position="1"/>
        <end position="21"/>
    </location>
</feature>
<organism evidence="2 3">
    <name type="scientific">Pseudarcicella hirudinis</name>
    <dbReference type="NCBI Taxonomy" id="1079859"/>
    <lineage>
        <taxon>Bacteria</taxon>
        <taxon>Pseudomonadati</taxon>
        <taxon>Bacteroidota</taxon>
        <taxon>Cytophagia</taxon>
        <taxon>Cytophagales</taxon>
        <taxon>Flectobacillaceae</taxon>
        <taxon>Pseudarcicella</taxon>
    </lineage>
</organism>
<sequence>MKKSKCMYVCMYVCMCATAFAQQRISDGTANAAINTNAVLEIQSNNKGLLLPRVALTGTANAAPLSAHVAGMHVYNTATVGDVTPGEYYNNGTKWDRMVGASDLNVTVVNQTGDMPYGSYSSSSYANTGVSFNFLRAGTYIIKLQQSYGYISGCQDLVFTFSGATIVTQSVEEKKQLCGNINAEWWTPIYYISVNGPGVVNLKYRVSTGTAVNLSIPGNTGNRAISIN</sequence>
<evidence type="ECO:0000313" key="2">
    <source>
        <dbReference type="EMBL" id="SFP22586.1"/>
    </source>
</evidence>
<protein>
    <submittedName>
        <fullName evidence="2">Uncharacterized protein</fullName>
    </submittedName>
</protein>
<evidence type="ECO:0000256" key="1">
    <source>
        <dbReference type="SAM" id="SignalP"/>
    </source>
</evidence>
<accession>A0A1I5NMP0</accession>
<dbReference type="EMBL" id="FOXH01000002">
    <property type="protein sequence ID" value="SFP22586.1"/>
    <property type="molecule type" value="Genomic_DNA"/>
</dbReference>
<name>A0A1I5NMP0_9BACT</name>
<evidence type="ECO:0000313" key="3">
    <source>
        <dbReference type="Proteomes" id="UP000199306"/>
    </source>
</evidence>
<proteinExistence type="predicted"/>
<keyword evidence="1" id="KW-0732">Signal</keyword>
<feature type="chain" id="PRO_5011516139" evidence="1">
    <location>
        <begin position="22"/>
        <end position="228"/>
    </location>
</feature>
<reference evidence="2 3" key="1">
    <citation type="submission" date="2016-10" db="EMBL/GenBank/DDBJ databases">
        <authorList>
            <person name="de Groot N.N."/>
        </authorList>
    </citation>
    <scope>NUCLEOTIDE SEQUENCE [LARGE SCALE GENOMIC DNA]</scope>
    <source>
        <strain evidence="3">E92,LMG 26720,CCM 7988</strain>
    </source>
</reference>
<dbReference type="AlphaFoldDB" id="A0A1I5NMP0"/>
<gene>
    <name evidence="2" type="ORF">SAMN04515674_1027</name>
</gene>
<dbReference type="Proteomes" id="UP000199306">
    <property type="component" value="Unassembled WGS sequence"/>
</dbReference>